<organism evidence="2 3">
    <name type="scientific">Auricularia subglabra (strain TFB-10046 / SS5)</name>
    <name type="common">White-rot fungus</name>
    <name type="synonym">Auricularia delicata (strain TFB10046)</name>
    <dbReference type="NCBI Taxonomy" id="717982"/>
    <lineage>
        <taxon>Eukaryota</taxon>
        <taxon>Fungi</taxon>
        <taxon>Dikarya</taxon>
        <taxon>Basidiomycota</taxon>
        <taxon>Agaricomycotina</taxon>
        <taxon>Agaricomycetes</taxon>
        <taxon>Auriculariales</taxon>
        <taxon>Auriculariaceae</taxon>
        <taxon>Auricularia</taxon>
    </lineage>
</organism>
<evidence type="ECO:0000313" key="2">
    <source>
        <dbReference type="EMBL" id="EJD37912.1"/>
    </source>
</evidence>
<keyword evidence="3" id="KW-1185">Reference proteome</keyword>
<name>J0WV21_AURST</name>
<protein>
    <submittedName>
        <fullName evidence="2">Uncharacterized protein</fullName>
    </submittedName>
</protein>
<dbReference type="OrthoDB" id="288203at2759"/>
<evidence type="ECO:0000313" key="3">
    <source>
        <dbReference type="Proteomes" id="UP000006514"/>
    </source>
</evidence>
<dbReference type="AlphaFoldDB" id="J0WV21"/>
<accession>J0WV21</accession>
<sequence length="111" mass="12271">MLPQHAAVELCFLCGDAVTGRLSDIQRPLRGCELGLPIESKYGIINPRNEPFVCPNWSDVNSQLVDYAKETTHGGKSQALVPLYDHPWNDLGPKRGAVEDDDTSKPLLRTL</sequence>
<gene>
    <name evidence="2" type="ORF">AURDEDRAFT_173051</name>
</gene>
<dbReference type="InParanoid" id="J0WV21"/>
<proteinExistence type="predicted"/>
<reference evidence="3" key="1">
    <citation type="journal article" date="2012" name="Science">
        <title>The Paleozoic origin of enzymatic lignin decomposition reconstructed from 31 fungal genomes.</title>
        <authorList>
            <person name="Floudas D."/>
            <person name="Binder M."/>
            <person name="Riley R."/>
            <person name="Barry K."/>
            <person name="Blanchette R.A."/>
            <person name="Henrissat B."/>
            <person name="Martinez A.T."/>
            <person name="Otillar R."/>
            <person name="Spatafora J.W."/>
            <person name="Yadav J.S."/>
            <person name="Aerts A."/>
            <person name="Benoit I."/>
            <person name="Boyd A."/>
            <person name="Carlson A."/>
            <person name="Copeland A."/>
            <person name="Coutinho P.M."/>
            <person name="de Vries R.P."/>
            <person name="Ferreira P."/>
            <person name="Findley K."/>
            <person name="Foster B."/>
            <person name="Gaskell J."/>
            <person name="Glotzer D."/>
            <person name="Gorecki P."/>
            <person name="Heitman J."/>
            <person name="Hesse C."/>
            <person name="Hori C."/>
            <person name="Igarashi K."/>
            <person name="Jurgens J.A."/>
            <person name="Kallen N."/>
            <person name="Kersten P."/>
            <person name="Kohler A."/>
            <person name="Kuees U."/>
            <person name="Kumar T.K.A."/>
            <person name="Kuo A."/>
            <person name="LaButti K."/>
            <person name="Larrondo L.F."/>
            <person name="Lindquist E."/>
            <person name="Ling A."/>
            <person name="Lombard V."/>
            <person name="Lucas S."/>
            <person name="Lundell T."/>
            <person name="Martin R."/>
            <person name="McLaughlin D.J."/>
            <person name="Morgenstern I."/>
            <person name="Morin E."/>
            <person name="Murat C."/>
            <person name="Nagy L.G."/>
            <person name="Nolan M."/>
            <person name="Ohm R.A."/>
            <person name="Patyshakuliyeva A."/>
            <person name="Rokas A."/>
            <person name="Ruiz-Duenas F.J."/>
            <person name="Sabat G."/>
            <person name="Salamov A."/>
            <person name="Samejima M."/>
            <person name="Schmutz J."/>
            <person name="Slot J.C."/>
            <person name="St John F."/>
            <person name="Stenlid J."/>
            <person name="Sun H."/>
            <person name="Sun S."/>
            <person name="Syed K."/>
            <person name="Tsang A."/>
            <person name="Wiebenga A."/>
            <person name="Young D."/>
            <person name="Pisabarro A."/>
            <person name="Eastwood D.C."/>
            <person name="Martin F."/>
            <person name="Cullen D."/>
            <person name="Grigoriev I.V."/>
            <person name="Hibbett D.S."/>
        </authorList>
    </citation>
    <scope>NUCLEOTIDE SEQUENCE [LARGE SCALE GENOMIC DNA]</scope>
    <source>
        <strain evidence="3">TFB10046</strain>
    </source>
</reference>
<dbReference type="KEGG" id="adl:AURDEDRAFT_173051"/>
<dbReference type="EMBL" id="JH687833">
    <property type="protein sequence ID" value="EJD37912.1"/>
    <property type="molecule type" value="Genomic_DNA"/>
</dbReference>
<evidence type="ECO:0000256" key="1">
    <source>
        <dbReference type="SAM" id="MobiDB-lite"/>
    </source>
</evidence>
<feature type="region of interest" description="Disordered" evidence="1">
    <location>
        <begin position="91"/>
        <end position="111"/>
    </location>
</feature>
<dbReference type="Proteomes" id="UP000006514">
    <property type="component" value="Unassembled WGS sequence"/>
</dbReference>